<dbReference type="PIRSF" id="PIRSF015601">
    <property type="entry name" value="MTase_slr0722"/>
    <property type="match status" value="1"/>
</dbReference>
<keyword evidence="9 12" id="KW-0949">S-adenosyl-L-methionine</keyword>
<evidence type="ECO:0000256" key="5">
    <source>
        <dbReference type="ARBA" id="ARBA00022490"/>
    </source>
</evidence>
<dbReference type="InterPro" id="IPR046887">
    <property type="entry name" value="RsmE_PUA-like"/>
</dbReference>
<feature type="domain" description="Ribosomal RNA small subunit methyltransferase E methyltransferase" evidence="13">
    <location>
        <begin position="82"/>
        <end position="243"/>
    </location>
</feature>
<evidence type="ECO:0000256" key="12">
    <source>
        <dbReference type="PIRNR" id="PIRNR015601"/>
    </source>
</evidence>
<keyword evidence="6 12" id="KW-0698">rRNA processing</keyword>
<dbReference type="Pfam" id="PF20260">
    <property type="entry name" value="PUA_4"/>
    <property type="match status" value="1"/>
</dbReference>
<evidence type="ECO:0000256" key="2">
    <source>
        <dbReference type="ARBA" id="ARBA00005528"/>
    </source>
</evidence>
<dbReference type="PANTHER" id="PTHR30027">
    <property type="entry name" value="RIBOSOMAL RNA SMALL SUBUNIT METHYLTRANSFERASE E"/>
    <property type="match status" value="1"/>
</dbReference>
<keyword evidence="7 12" id="KW-0489">Methyltransferase</keyword>
<evidence type="ECO:0000256" key="11">
    <source>
        <dbReference type="ARBA" id="ARBA00047944"/>
    </source>
</evidence>
<dbReference type="Pfam" id="PF04452">
    <property type="entry name" value="Methyltrans_RNA"/>
    <property type="match status" value="1"/>
</dbReference>
<dbReference type="NCBIfam" id="TIGR00046">
    <property type="entry name" value="RsmE family RNA methyltransferase"/>
    <property type="match status" value="1"/>
</dbReference>
<dbReference type="GO" id="GO:0070475">
    <property type="term" value="P:rRNA base methylation"/>
    <property type="evidence" value="ECO:0007669"/>
    <property type="project" value="TreeGrafter"/>
</dbReference>
<dbReference type="SUPFAM" id="SSF88697">
    <property type="entry name" value="PUA domain-like"/>
    <property type="match status" value="1"/>
</dbReference>
<evidence type="ECO:0000256" key="4">
    <source>
        <dbReference type="ARBA" id="ARBA00013673"/>
    </source>
</evidence>
<organism evidence="15">
    <name type="scientific">Methylobacterium bullatum</name>
    <dbReference type="NCBI Taxonomy" id="570505"/>
    <lineage>
        <taxon>Bacteria</taxon>
        <taxon>Pseudomonadati</taxon>
        <taxon>Pseudomonadota</taxon>
        <taxon>Alphaproteobacteria</taxon>
        <taxon>Hyphomicrobiales</taxon>
        <taxon>Methylobacteriaceae</taxon>
        <taxon>Methylobacterium</taxon>
    </lineage>
</organism>
<dbReference type="AlphaFoldDB" id="A0A679ITS7"/>
<dbReference type="InterPro" id="IPR015947">
    <property type="entry name" value="PUA-like_sf"/>
</dbReference>
<evidence type="ECO:0000256" key="1">
    <source>
        <dbReference type="ARBA" id="ARBA00004496"/>
    </source>
</evidence>
<evidence type="ECO:0000259" key="14">
    <source>
        <dbReference type="Pfam" id="PF20260"/>
    </source>
</evidence>
<gene>
    <name evidence="15" type="primary">rsmE</name>
    <name evidence="15" type="ORF">MBUL_00099</name>
</gene>
<proteinExistence type="inferred from homology"/>
<dbReference type="NCBIfam" id="NF008696">
    <property type="entry name" value="PRK11713.3-5"/>
    <property type="match status" value="1"/>
</dbReference>
<dbReference type="InterPro" id="IPR029026">
    <property type="entry name" value="tRNA_m1G_MTases_N"/>
</dbReference>
<dbReference type="EMBL" id="LR743504">
    <property type="protein sequence ID" value="CAA2099342.1"/>
    <property type="molecule type" value="Genomic_DNA"/>
</dbReference>
<accession>A0A679ITS7</accession>
<dbReference type="InterPro" id="IPR006700">
    <property type="entry name" value="RsmE"/>
</dbReference>
<dbReference type="InterPro" id="IPR046886">
    <property type="entry name" value="RsmE_MTase_dom"/>
</dbReference>
<evidence type="ECO:0000256" key="8">
    <source>
        <dbReference type="ARBA" id="ARBA00022679"/>
    </source>
</evidence>
<dbReference type="SUPFAM" id="SSF75217">
    <property type="entry name" value="alpha/beta knot"/>
    <property type="match status" value="1"/>
</dbReference>
<dbReference type="PANTHER" id="PTHR30027:SF3">
    <property type="entry name" value="16S RRNA (URACIL(1498)-N(3))-METHYLTRANSFERASE"/>
    <property type="match status" value="1"/>
</dbReference>
<dbReference type="Gene3D" id="2.40.240.20">
    <property type="entry name" value="Hypothetical PUA domain-like, domain 1"/>
    <property type="match status" value="1"/>
</dbReference>
<evidence type="ECO:0000259" key="13">
    <source>
        <dbReference type="Pfam" id="PF04452"/>
    </source>
</evidence>
<keyword evidence="5 12" id="KW-0963">Cytoplasm</keyword>
<feature type="domain" description="Ribosomal RNA small subunit methyltransferase E PUA-like" evidence="14">
    <location>
        <begin position="25"/>
        <end position="71"/>
    </location>
</feature>
<dbReference type="GO" id="GO:0070042">
    <property type="term" value="F:rRNA (uridine-N3-)-methyltransferase activity"/>
    <property type="evidence" value="ECO:0007669"/>
    <property type="project" value="TreeGrafter"/>
</dbReference>
<dbReference type="CDD" id="cd18084">
    <property type="entry name" value="RsmE-like"/>
    <property type="match status" value="1"/>
</dbReference>
<sequence length="250" mass="27283">MAQYDFTAPRLFVESDLREGTVLPLERAQANYLLNVLRRGPDDPVLVFNGRDGEWRTRIAQNGRKSAELIVVERLRPQPDRADLHYLFAPLKTARLDYLAQKAVEMGAGTIRPVFTRYTQGERINLDRLRANAIEAAEQCGILAIPDLPEAVRLPVALAELDPARLLVFCDEDAPVTDPVAALRKAADPAAPPPLAVLIGPEGGFSPEERDMIAARPNTVALSLGPRILRADTAAVVALALVQSVLGDTR</sequence>
<evidence type="ECO:0000256" key="3">
    <source>
        <dbReference type="ARBA" id="ARBA00012328"/>
    </source>
</evidence>
<evidence type="ECO:0000313" key="15">
    <source>
        <dbReference type="EMBL" id="CAA2099342.1"/>
    </source>
</evidence>
<comment type="catalytic activity">
    <reaction evidence="11 12">
        <text>uridine(1498) in 16S rRNA + S-adenosyl-L-methionine = N(3)-methyluridine(1498) in 16S rRNA + S-adenosyl-L-homocysteine + H(+)</text>
        <dbReference type="Rhea" id="RHEA:42920"/>
        <dbReference type="Rhea" id="RHEA-COMP:10283"/>
        <dbReference type="Rhea" id="RHEA-COMP:10284"/>
        <dbReference type="ChEBI" id="CHEBI:15378"/>
        <dbReference type="ChEBI" id="CHEBI:57856"/>
        <dbReference type="ChEBI" id="CHEBI:59789"/>
        <dbReference type="ChEBI" id="CHEBI:65315"/>
        <dbReference type="ChEBI" id="CHEBI:74502"/>
        <dbReference type="EC" id="2.1.1.193"/>
    </reaction>
</comment>
<dbReference type="GO" id="GO:0005737">
    <property type="term" value="C:cytoplasm"/>
    <property type="evidence" value="ECO:0007669"/>
    <property type="project" value="UniProtKB-SubCell"/>
</dbReference>
<protein>
    <recommendedName>
        <fullName evidence="4 12">Ribosomal RNA small subunit methyltransferase E</fullName>
        <ecNumber evidence="3 12">2.1.1.193</ecNumber>
    </recommendedName>
</protein>
<comment type="subcellular location">
    <subcellularLocation>
        <location evidence="1 12">Cytoplasm</location>
    </subcellularLocation>
</comment>
<evidence type="ECO:0000256" key="6">
    <source>
        <dbReference type="ARBA" id="ARBA00022552"/>
    </source>
</evidence>
<reference evidence="15" key="1">
    <citation type="submission" date="2019-12" db="EMBL/GenBank/DDBJ databases">
        <authorList>
            <person name="Cremers G."/>
        </authorList>
    </citation>
    <scope>NUCLEOTIDE SEQUENCE</scope>
    <source>
        <strain evidence="15">Mbul1</strain>
    </source>
</reference>
<comment type="similarity">
    <text evidence="2 12">Belongs to the RNA methyltransferase RsmE family.</text>
</comment>
<keyword evidence="8 12" id="KW-0808">Transferase</keyword>
<dbReference type="EC" id="2.1.1.193" evidence="3 12"/>
<dbReference type="Gene3D" id="3.40.1280.10">
    <property type="match status" value="1"/>
</dbReference>
<dbReference type="InterPro" id="IPR029028">
    <property type="entry name" value="Alpha/beta_knot_MTases"/>
</dbReference>
<name>A0A679ITS7_9HYPH</name>
<evidence type="ECO:0000256" key="9">
    <source>
        <dbReference type="ARBA" id="ARBA00022691"/>
    </source>
</evidence>
<evidence type="ECO:0000256" key="10">
    <source>
        <dbReference type="ARBA" id="ARBA00025699"/>
    </source>
</evidence>
<comment type="function">
    <text evidence="10 12">Specifically methylates the N3 position of the uracil ring of uridine 1498 (m3U1498) in 16S rRNA. Acts on the fully assembled 30S ribosomal subunit.</text>
</comment>
<evidence type="ECO:0000256" key="7">
    <source>
        <dbReference type="ARBA" id="ARBA00022603"/>
    </source>
</evidence>